<proteinExistence type="inferred from homology"/>
<dbReference type="RefSeq" id="WP_191042428.1">
    <property type="nucleotide sequence ID" value="NZ_JACXAA010000014.1"/>
</dbReference>
<dbReference type="InterPro" id="IPR052701">
    <property type="entry name" value="GAG_Ulvan_Degrading_Sulfatases"/>
</dbReference>
<dbReference type="InterPro" id="IPR000917">
    <property type="entry name" value="Sulfatase_N"/>
</dbReference>
<evidence type="ECO:0000313" key="5">
    <source>
        <dbReference type="Proteomes" id="UP000653797"/>
    </source>
</evidence>
<dbReference type="PANTHER" id="PTHR43751:SF3">
    <property type="entry name" value="SULFATASE N-TERMINAL DOMAIN-CONTAINING PROTEIN"/>
    <property type="match status" value="1"/>
</dbReference>
<evidence type="ECO:0000313" key="4">
    <source>
        <dbReference type="EMBL" id="MBD2756809.1"/>
    </source>
</evidence>
<dbReference type="CDD" id="cd16145">
    <property type="entry name" value="ARS_like"/>
    <property type="match status" value="1"/>
</dbReference>
<keyword evidence="2" id="KW-0378">Hydrolase</keyword>
<keyword evidence="5" id="KW-1185">Reference proteome</keyword>
<comment type="similarity">
    <text evidence="1">Belongs to the sulfatase family.</text>
</comment>
<protein>
    <submittedName>
        <fullName evidence="4">Arylsulfatase</fullName>
    </submittedName>
</protein>
<gene>
    <name evidence="4" type="ORF">IC230_28275</name>
</gene>
<dbReference type="Gene3D" id="3.30.1120.10">
    <property type="match status" value="1"/>
</dbReference>
<dbReference type="Pfam" id="PF00884">
    <property type="entry name" value="Sulfatase"/>
    <property type="match status" value="1"/>
</dbReference>
<dbReference type="PANTHER" id="PTHR43751">
    <property type="entry name" value="SULFATASE"/>
    <property type="match status" value="1"/>
</dbReference>
<dbReference type="GO" id="GO:0016787">
    <property type="term" value="F:hydrolase activity"/>
    <property type="evidence" value="ECO:0007669"/>
    <property type="project" value="UniProtKB-KW"/>
</dbReference>
<dbReference type="Proteomes" id="UP000653797">
    <property type="component" value="Unassembled WGS sequence"/>
</dbReference>
<dbReference type="EMBL" id="JACXAA010000014">
    <property type="protein sequence ID" value="MBD2756809.1"/>
    <property type="molecule type" value="Genomic_DNA"/>
</dbReference>
<evidence type="ECO:0000256" key="1">
    <source>
        <dbReference type="ARBA" id="ARBA00008779"/>
    </source>
</evidence>
<evidence type="ECO:0000256" key="2">
    <source>
        <dbReference type="ARBA" id="ARBA00022801"/>
    </source>
</evidence>
<dbReference type="InterPro" id="IPR017850">
    <property type="entry name" value="Alkaline_phosphatase_core_sf"/>
</dbReference>
<comment type="caution">
    <text evidence="4">The sequence shown here is derived from an EMBL/GenBank/DDBJ whole genome shotgun (WGS) entry which is preliminary data.</text>
</comment>
<dbReference type="SUPFAM" id="SSF53649">
    <property type="entry name" value="Alkaline phosphatase-like"/>
    <property type="match status" value="1"/>
</dbReference>
<dbReference type="InterPro" id="IPR024607">
    <property type="entry name" value="Sulfatase_CS"/>
</dbReference>
<reference evidence="4" key="1">
    <citation type="submission" date="2020-09" db="EMBL/GenBank/DDBJ databases">
        <authorList>
            <person name="Kim M.K."/>
        </authorList>
    </citation>
    <scope>NUCLEOTIDE SEQUENCE</scope>
    <source>
        <strain evidence="4">BT704</strain>
    </source>
</reference>
<name>A0A927B7I8_9BACT</name>
<feature type="domain" description="Sulfatase N-terminal" evidence="3">
    <location>
        <begin position="37"/>
        <end position="396"/>
    </location>
</feature>
<evidence type="ECO:0000259" key="3">
    <source>
        <dbReference type="Pfam" id="PF00884"/>
    </source>
</evidence>
<organism evidence="4 5">
    <name type="scientific">Spirosoma validum</name>
    <dbReference type="NCBI Taxonomy" id="2771355"/>
    <lineage>
        <taxon>Bacteria</taxon>
        <taxon>Pseudomonadati</taxon>
        <taxon>Bacteroidota</taxon>
        <taxon>Cytophagia</taxon>
        <taxon>Cytophagales</taxon>
        <taxon>Cytophagaceae</taxon>
        <taxon>Spirosoma</taxon>
    </lineage>
</organism>
<dbReference type="PROSITE" id="PS00523">
    <property type="entry name" value="SULFATASE_1"/>
    <property type="match status" value="1"/>
</dbReference>
<accession>A0A927B7I8</accession>
<dbReference type="Gene3D" id="3.40.720.10">
    <property type="entry name" value="Alkaline Phosphatase, subunit A"/>
    <property type="match status" value="1"/>
</dbReference>
<sequence length="514" mass="57423">MKTSRQPKLFLPALATSLLLLTSYLFISYTPRASTKPNIIYIYADDMGYAELGCYGQQKIRTPNLDQIAREGMRFTQHYTSMPVCAPARCMLLTGKHGGHSYIRGNYEMGGFPDSLEGGQMPLYPGAFTIGRMLQQSGYTTACIGKWGLGMANTTGNPNEQGFDYFYGYLDQKQAHNFYPTHLWENGKPDKLNNPVIDVHRKLTPETATPEAFAYYRGKEYAIDKMAQKAQAFVREHKNSPFFLYLPFTVPHASLQAPEAAVQEYVGKFGDKGTVEQPYLGQKGYASTPYPRATYAGMITYMDKQVGALMQLLKELKLDENTIVMFSSDNGATFNGGVEAAYFNSVGKLRGLKMDVYEGGIREPMLARWPGKIKAGQVTDHVSVQFDLLATLAELVSYKQPVKTDGISFLPTLLGQSVSQKKHAYIYWEYPEKGGQLAIRLGNWKAVKTGIRKNRKGPWEVYDLSNDEGETTNVAAQHPDLITQFDAIVAREHIPAHINEWEIIAPKLAATSNQ</sequence>
<dbReference type="AlphaFoldDB" id="A0A927B7I8"/>